<feature type="transmembrane region" description="Helical" evidence="2">
    <location>
        <begin position="6"/>
        <end position="23"/>
    </location>
</feature>
<evidence type="ECO:0000313" key="3">
    <source>
        <dbReference type="EMBL" id="PYE55381.1"/>
    </source>
</evidence>
<sequence length="91" mass="9927">MEWTLFVFAIGVAALVIGGASLARWGERRGRRGPGWSALKVFVVLELLLDALPSDRDRIELPGASDVARTSTPRRAKGAGNARKRRPSRKS</sequence>
<dbReference type="EMBL" id="QJSX01000003">
    <property type="protein sequence ID" value="PYE55381.1"/>
    <property type="molecule type" value="Genomic_DNA"/>
</dbReference>
<feature type="compositionally biased region" description="Basic residues" evidence="1">
    <location>
        <begin position="72"/>
        <end position="91"/>
    </location>
</feature>
<name>A0A318SE72_9DEIO</name>
<accession>A0A318SE72</accession>
<dbReference type="AlphaFoldDB" id="A0A318SE72"/>
<feature type="region of interest" description="Disordered" evidence="1">
    <location>
        <begin position="62"/>
        <end position="91"/>
    </location>
</feature>
<reference evidence="3 4" key="1">
    <citation type="submission" date="2018-06" db="EMBL/GenBank/DDBJ databases">
        <title>Genomic Encyclopedia of Type Strains, Phase IV (KMG-IV): sequencing the most valuable type-strain genomes for metagenomic binning, comparative biology and taxonomic classification.</title>
        <authorList>
            <person name="Goeker M."/>
        </authorList>
    </citation>
    <scope>NUCLEOTIDE SEQUENCE [LARGE SCALE GENOMIC DNA]</scope>
    <source>
        <strain evidence="3 4">DSM 18048</strain>
    </source>
</reference>
<proteinExistence type="predicted"/>
<protein>
    <submittedName>
        <fullName evidence="3">Uncharacterized protein</fullName>
    </submittedName>
</protein>
<organism evidence="3 4">
    <name type="scientific">Deinococcus yavapaiensis KR-236</name>
    <dbReference type="NCBI Taxonomy" id="694435"/>
    <lineage>
        <taxon>Bacteria</taxon>
        <taxon>Thermotogati</taxon>
        <taxon>Deinococcota</taxon>
        <taxon>Deinococci</taxon>
        <taxon>Deinococcales</taxon>
        <taxon>Deinococcaceae</taxon>
        <taxon>Deinococcus</taxon>
    </lineage>
</organism>
<comment type="caution">
    <text evidence="3">The sequence shown here is derived from an EMBL/GenBank/DDBJ whole genome shotgun (WGS) entry which is preliminary data.</text>
</comment>
<evidence type="ECO:0000256" key="1">
    <source>
        <dbReference type="SAM" id="MobiDB-lite"/>
    </source>
</evidence>
<dbReference type="Proteomes" id="UP000248326">
    <property type="component" value="Unassembled WGS sequence"/>
</dbReference>
<keyword evidence="2" id="KW-0812">Transmembrane</keyword>
<evidence type="ECO:0000256" key="2">
    <source>
        <dbReference type="SAM" id="Phobius"/>
    </source>
</evidence>
<keyword evidence="4" id="KW-1185">Reference proteome</keyword>
<dbReference type="RefSeq" id="WP_110885722.1">
    <property type="nucleotide sequence ID" value="NZ_QJSX01000003.1"/>
</dbReference>
<keyword evidence="2" id="KW-1133">Transmembrane helix</keyword>
<gene>
    <name evidence="3" type="ORF">DES52_103214</name>
</gene>
<keyword evidence="2" id="KW-0472">Membrane</keyword>
<evidence type="ECO:0000313" key="4">
    <source>
        <dbReference type="Proteomes" id="UP000248326"/>
    </source>
</evidence>